<evidence type="ECO:0000313" key="11">
    <source>
        <dbReference type="Proteomes" id="UP000659654"/>
    </source>
</evidence>
<proteinExistence type="predicted"/>
<keyword evidence="2 5" id="KW-0812">Transmembrane</keyword>
<dbReference type="Pfam" id="PF03522">
    <property type="entry name" value="SLC12"/>
    <property type="match status" value="2"/>
</dbReference>
<sequence>MDTVDRHPAVDHYVRTGDARQSKRPSIFDLMNGQDVLELPKDGKRITRKMSCKVSVVQMDRKEETKQKSRKFGWIEGVFLRCVLNIVGVILYIRLSWITGQAGILLGQLTILLASTVTTITALSLCTICTNGEVKGGGAYFLISRSLGPEFGGPIGIIFSLANCVGAAMYIVGFAETMKDFLRIKDVTFLDGDVNEIRVIGLVACTVLICIVLVGTGFESKLQMILLTIMTASILDYFVGTFIPPSEDQQRKGITGYSFATFSDNLLPEYRDGHSFFSVFSIYFPAATGIMAGANISGDLKRPEKALPLGTLLAIGFTTVLYSIVVLAVGFTVVRDADGLMIPAILNTIVASNDSDWSTFSLSFASRQTPSCSVNNTCEYGTLNYFQILELNSFWGPLITAGIIASSLSSALLSLVSSAKIFQAVCQDRIFPYINKFGQGSERDGEPRKIYILVYIISMLVILIGDLDLIAPIISNFFLGSYVLVNYACFDNSLAQSPGFRPGFKYYNKWVSLAGSILCVTVMFIISWLTALVTFLFFGVIFVYIRKRKPDVNWGSSPQAHCYRNALTGLTKLESMEEHVKNYRPQIMVMTGNPMERTFLVDFVGSITRDKSLMLCANVITKISDDANQYQLLENLNSCYERWLRDRKVKAFMATTINDSIPGGARQLIQTAGLGKMKPNVLLLGFKEDWISEGRKKLDEMKNYFEIIQDAFDAKMGVMILRQNKNNAMDSFYLDQPETEEPVELKTPTILQTMTQSFKSRVKKGTIDVWWLYDDGGLSLLIPHLLTDSKSYLEGAKLRLFTISHESQVTQAQRDMIVLMKKFRLKFKDIIVLSDVGTKLMGTTLHDYNVEIKEFRGEEPGLISQMEWTCHEAKTMKNLRISELLQEHSKSADLVVLSMPVPRKHMSYALYLSWLHQLTKNLPPTVLIRGNQESVLTFYT</sequence>
<evidence type="ECO:0000256" key="5">
    <source>
        <dbReference type="SAM" id="Phobius"/>
    </source>
</evidence>
<keyword evidence="4 5" id="KW-0472">Membrane</keyword>
<dbReference type="InterPro" id="IPR004842">
    <property type="entry name" value="SLC12A_fam"/>
</dbReference>
<reference evidence="12" key="1">
    <citation type="submission" date="2016-11" db="UniProtKB">
        <authorList>
            <consortium name="WormBaseParasite"/>
        </authorList>
    </citation>
    <scope>IDENTIFICATION</scope>
</reference>
<evidence type="ECO:0000256" key="2">
    <source>
        <dbReference type="ARBA" id="ARBA00022692"/>
    </source>
</evidence>
<dbReference type="GO" id="GO:0055078">
    <property type="term" value="P:sodium ion homeostasis"/>
    <property type="evidence" value="ECO:0007669"/>
    <property type="project" value="TreeGrafter"/>
</dbReference>
<dbReference type="PANTHER" id="PTHR11827:SF103">
    <property type="entry name" value="SODIUM CHLORIDE COTRANSPORTER 69, ISOFORM E"/>
    <property type="match status" value="1"/>
</dbReference>
<dbReference type="AlphaFoldDB" id="A0A1I7RIK4"/>
<organism evidence="10 12">
    <name type="scientific">Bursaphelenchus xylophilus</name>
    <name type="common">Pinewood nematode worm</name>
    <name type="synonym">Aphelenchoides xylophilus</name>
    <dbReference type="NCBI Taxonomy" id="6326"/>
    <lineage>
        <taxon>Eukaryota</taxon>
        <taxon>Metazoa</taxon>
        <taxon>Ecdysozoa</taxon>
        <taxon>Nematoda</taxon>
        <taxon>Chromadorea</taxon>
        <taxon>Rhabditida</taxon>
        <taxon>Tylenchina</taxon>
        <taxon>Tylenchomorpha</taxon>
        <taxon>Aphelenchoidea</taxon>
        <taxon>Aphelenchoididae</taxon>
        <taxon>Bursaphelenchus</taxon>
    </lineage>
</organism>
<feature type="domain" description="Amino acid permease/ SLC12A" evidence="6">
    <location>
        <begin position="77"/>
        <end position="587"/>
    </location>
</feature>
<dbReference type="WBParaSite" id="BXY_0053600.1">
    <property type="protein sequence ID" value="BXY_0053600.1"/>
    <property type="gene ID" value="BXY_0053600"/>
</dbReference>
<accession>A0A1I7RIK4</accession>
<dbReference type="eggNOG" id="KOG2083">
    <property type="taxonomic scope" value="Eukaryota"/>
</dbReference>
<comment type="subcellular location">
    <subcellularLocation>
        <location evidence="1">Membrane</location>
        <topology evidence="1">Multi-pass membrane protein</topology>
    </subcellularLocation>
</comment>
<evidence type="ECO:0000259" key="7">
    <source>
        <dbReference type="Pfam" id="PF03522"/>
    </source>
</evidence>
<dbReference type="GO" id="GO:0016020">
    <property type="term" value="C:membrane"/>
    <property type="evidence" value="ECO:0007669"/>
    <property type="project" value="UniProtKB-SubCell"/>
</dbReference>
<reference evidence="9" key="2">
    <citation type="submission" date="2020-08" db="EMBL/GenBank/DDBJ databases">
        <authorList>
            <person name="Kikuchi T."/>
        </authorList>
    </citation>
    <scope>NUCLEOTIDE SEQUENCE</scope>
    <source>
        <strain evidence="8">Ka4C1</strain>
    </source>
</reference>
<feature type="domain" description="SLC12A transporter C-terminal" evidence="7">
    <location>
        <begin position="748"/>
        <end position="939"/>
    </location>
</feature>
<feature type="transmembrane region" description="Helical" evidence="5">
    <location>
        <begin position="450"/>
        <end position="474"/>
    </location>
</feature>
<evidence type="ECO:0000313" key="10">
    <source>
        <dbReference type="Proteomes" id="UP000095284"/>
    </source>
</evidence>
<evidence type="ECO:0000313" key="12">
    <source>
        <dbReference type="WBParaSite" id="BXY_0053600.1"/>
    </source>
</evidence>
<dbReference type="Proteomes" id="UP000659654">
    <property type="component" value="Unassembled WGS sequence"/>
</dbReference>
<feature type="transmembrane region" description="Helical" evidence="5">
    <location>
        <begin position="197"/>
        <end position="218"/>
    </location>
</feature>
<feature type="transmembrane region" description="Helical" evidence="5">
    <location>
        <begin position="306"/>
        <end position="331"/>
    </location>
</feature>
<keyword evidence="11" id="KW-1185">Reference proteome</keyword>
<dbReference type="GO" id="GO:0055075">
    <property type="term" value="P:potassium ion homeostasis"/>
    <property type="evidence" value="ECO:0007669"/>
    <property type="project" value="TreeGrafter"/>
</dbReference>
<feature type="transmembrane region" description="Helical" evidence="5">
    <location>
        <begin position="72"/>
        <end position="93"/>
    </location>
</feature>
<dbReference type="Gene3D" id="1.20.1740.10">
    <property type="entry name" value="Amino acid/polyamine transporter I"/>
    <property type="match status" value="1"/>
</dbReference>
<feature type="transmembrane region" description="Helical" evidence="5">
    <location>
        <begin position="275"/>
        <end position="294"/>
    </location>
</feature>
<evidence type="ECO:0000256" key="1">
    <source>
        <dbReference type="ARBA" id="ARBA00004141"/>
    </source>
</evidence>
<feature type="transmembrane region" description="Helical" evidence="5">
    <location>
        <begin position="513"/>
        <end position="545"/>
    </location>
</feature>
<dbReference type="SMR" id="A0A1I7RIK4"/>
<feature type="transmembrane region" description="Helical" evidence="5">
    <location>
        <begin position="151"/>
        <end position="172"/>
    </location>
</feature>
<dbReference type="OrthoDB" id="2020542at2759"/>
<dbReference type="NCBIfam" id="TIGR00930">
    <property type="entry name" value="2a30"/>
    <property type="match status" value="1"/>
</dbReference>
<feature type="transmembrane region" description="Helical" evidence="5">
    <location>
        <begin position="105"/>
        <end position="130"/>
    </location>
</feature>
<dbReference type="GO" id="GO:0008511">
    <property type="term" value="F:sodium:potassium:chloride symporter activity"/>
    <property type="evidence" value="ECO:0007669"/>
    <property type="project" value="TreeGrafter"/>
</dbReference>
<dbReference type="EMBL" id="CAJFDI010000004">
    <property type="protein sequence ID" value="CAD5228295.1"/>
    <property type="molecule type" value="Genomic_DNA"/>
</dbReference>
<dbReference type="Proteomes" id="UP000095284">
    <property type="component" value="Unplaced"/>
</dbReference>
<dbReference type="GO" id="GO:1990573">
    <property type="term" value="P:potassium ion import across plasma membrane"/>
    <property type="evidence" value="ECO:0007669"/>
    <property type="project" value="TreeGrafter"/>
</dbReference>
<dbReference type="EMBL" id="CAJFCV020000004">
    <property type="protein sequence ID" value="CAG9118844.1"/>
    <property type="molecule type" value="Genomic_DNA"/>
</dbReference>
<evidence type="ECO:0000313" key="9">
    <source>
        <dbReference type="EMBL" id="CAG9118844.1"/>
    </source>
</evidence>
<dbReference type="FunFam" id="1.20.1740.10:FF:000022">
    <property type="entry name" value="Bumetanide-sensitive na-k-cl cotransport protein"/>
    <property type="match status" value="1"/>
</dbReference>
<evidence type="ECO:0000256" key="4">
    <source>
        <dbReference type="ARBA" id="ARBA00023136"/>
    </source>
</evidence>
<feature type="transmembrane region" description="Helical" evidence="5">
    <location>
        <begin position="394"/>
        <end position="416"/>
    </location>
</feature>
<dbReference type="Pfam" id="PF00324">
    <property type="entry name" value="AA_permease"/>
    <property type="match status" value="1"/>
</dbReference>
<feature type="transmembrane region" description="Helical" evidence="5">
    <location>
        <begin position="225"/>
        <end position="243"/>
    </location>
</feature>
<keyword evidence="3 5" id="KW-1133">Transmembrane helix</keyword>
<evidence type="ECO:0000256" key="3">
    <source>
        <dbReference type="ARBA" id="ARBA00022989"/>
    </source>
</evidence>
<feature type="domain" description="SLC12A transporter C-terminal" evidence="7">
    <location>
        <begin position="597"/>
        <end position="729"/>
    </location>
</feature>
<dbReference type="PANTHER" id="PTHR11827">
    <property type="entry name" value="SOLUTE CARRIER FAMILY 12, CATION COTRANSPORTERS"/>
    <property type="match status" value="1"/>
</dbReference>
<name>A0A1I7RIK4_BURXY</name>
<gene>
    <name evidence="8" type="ORF">BXYJ_LOCUS10373</name>
</gene>
<evidence type="ECO:0000313" key="8">
    <source>
        <dbReference type="EMBL" id="CAD5228295.1"/>
    </source>
</evidence>
<evidence type="ECO:0000259" key="6">
    <source>
        <dbReference type="Pfam" id="PF00324"/>
    </source>
</evidence>
<dbReference type="GO" id="GO:0006884">
    <property type="term" value="P:cell volume homeostasis"/>
    <property type="evidence" value="ECO:0007669"/>
    <property type="project" value="TreeGrafter"/>
</dbReference>
<dbReference type="GO" id="GO:0055064">
    <property type="term" value="P:chloride ion homeostasis"/>
    <property type="evidence" value="ECO:0007669"/>
    <property type="project" value="TreeGrafter"/>
</dbReference>
<protein>
    <submittedName>
        <fullName evidence="8">(pine wood nematode) hypothetical protein</fullName>
    </submittedName>
</protein>
<dbReference type="Proteomes" id="UP000582659">
    <property type="component" value="Unassembled WGS sequence"/>
</dbReference>
<dbReference type="InterPro" id="IPR018491">
    <property type="entry name" value="SLC12_C"/>
</dbReference>
<dbReference type="InterPro" id="IPR004841">
    <property type="entry name" value="AA-permease/SLC12A_dom"/>
</dbReference>